<dbReference type="AlphaFoldDB" id="A0A2K5APG6"/>
<dbReference type="HAMAP" id="MF_00032">
    <property type="entry name" value="eIF_6"/>
    <property type="match status" value="1"/>
</dbReference>
<evidence type="ECO:0000256" key="3">
    <source>
        <dbReference type="HAMAP-Rule" id="MF_00032"/>
    </source>
</evidence>
<evidence type="ECO:0000313" key="4">
    <source>
        <dbReference type="EMBL" id="SPC33533.1"/>
    </source>
</evidence>
<dbReference type="NCBIfam" id="TIGR00323">
    <property type="entry name" value="eIF-6"/>
    <property type="match status" value="1"/>
</dbReference>
<dbReference type="Gene3D" id="3.75.10.10">
    <property type="entry name" value="L-arginine/glycine Amidinotransferase, Chain A"/>
    <property type="match status" value="1"/>
</dbReference>
<accession>A0A2K5APG6</accession>
<protein>
    <recommendedName>
        <fullName evidence="3">Translation initiation factor 6</fullName>
        <shortName evidence="3">aIF-6</shortName>
    </recommendedName>
</protein>
<proteinExistence type="inferred from homology"/>
<dbReference type="GO" id="GO:0042256">
    <property type="term" value="P:cytosolic ribosome assembly"/>
    <property type="evidence" value="ECO:0007669"/>
    <property type="project" value="InterPro"/>
</dbReference>
<dbReference type="KEGG" id="ncv:NCAV_0339"/>
<comment type="similarity">
    <text evidence="3">Belongs to the eIF-6 family.</text>
</comment>
<organism evidence="4 5">
    <name type="scientific">Candidatus Nitrosocaldus cavascurensis</name>
    <dbReference type="NCBI Taxonomy" id="2058097"/>
    <lineage>
        <taxon>Archaea</taxon>
        <taxon>Nitrososphaerota</taxon>
        <taxon>Nitrososphaeria</taxon>
        <taxon>Candidatus Nitrosocaldales</taxon>
        <taxon>Candidatus Nitrosocaldaceae</taxon>
        <taxon>Candidatus Nitrosocaldus</taxon>
    </lineage>
</organism>
<dbReference type="SMART" id="SM00654">
    <property type="entry name" value="eIF6"/>
    <property type="match status" value="1"/>
</dbReference>
<comment type="function">
    <text evidence="3">Binds to the 50S ribosomal subunit and prevents its association with the 30S ribosomal subunit to form the 70S initiation complex.</text>
</comment>
<dbReference type="Proteomes" id="UP000236248">
    <property type="component" value="Chromosome NCAV"/>
</dbReference>
<evidence type="ECO:0000256" key="1">
    <source>
        <dbReference type="ARBA" id="ARBA00022540"/>
    </source>
</evidence>
<dbReference type="SUPFAM" id="SSF55909">
    <property type="entry name" value="Pentein"/>
    <property type="match status" value="1"/>
</dbReference>
<dbReference type="GO" id="GO:0003743">
    <property type="term" value="F:translation initiation factor activity"/>
    <property type="evidence" value="ECO:0007669"/>
    <property type="project" value="UniProtKB-UniRule"/>
</dbReference>
<dbReference type="PANTHER" id="PTHR10784">
    <property type="entry name" value="TRANSLATION INITIATION FACTOR 6"/>
    <property type="match status" value="1"/>
</dbReference>
<gene>
    <name evidence="4" type="primary">eif</name>
    <name evidence="3" type="synonym">eif6</name>
    <name evidence="4" type="ORF">NCAV_0339</name>
</gene>
<keyword evidence="5" id="KW-1185">Reference proteome</keyword>
<evidence type="ECO:0000313" key="5">
    <source>
        <dbReference type="Proteomes" id="UP000236248"/>
    </source>
</evidence>
<dbReference type="Pfam" id="PF01912">
    <property type="entry name" value="eIF-6"/>
    <property type="match status" value="1"/>
</dbReference>
<name>A0A2K5APG6_9ARCH</name>
<dbReference type="GeneID" id="41594437"/>
<sequence length="219" mass="23382">MSIYKYRVYRSANIGIFIRTNDDYIFIPKGFAHSKASRLEEFLSAKSIRVSIAHTRLLGPLMVANNHGIVTASIVDEDELNAFKTTGLKVVRLNSRLTAVGNLVAANDRAAIVSTLLDGSIDLIRDALGVKVVPMSIASYHQVGAVLSCTNKGAVIHPNASNEEIERVSSILEVDVEPATVNGGVPFVSSGIVANSKAVVVGSLTTGPEMVMLSRAFKT</sequence>
<keyword evidence="2 3" id="KW-0648">Protein biosynthesis</keyword>
<evidence type="ECO:0000256" key="2">
    <source>
        <dbReference type="ARBA" id="ARBA00022917"/>
    </source>
</evidence>
<dbReference type="EMBL" id="LT981265">
    <property type="protein sequence ID" value="SPC33533.1"/>
    <property type="molecule type" value="Genomic_DNA"/>
</dbReference>
<dbReference type="RefSeq" id="WP_158648776.1">
    <property type="nucleotide sequence ID" value="NZ_LT981265.1"/>
</dbReference>
<dbReference type="GO" id="GO:0043022">
    <property type="term" value="F:ribosome binding"/>
    <property type="evidence" value="ECO:0007669"/>
    <property type="project" value="InterPro"/>
</dbReference>
<reference evidence="5" key="1">
    <citation type="submission" date="2018-01" db="EMBL/GenBank/DDBJ databases">
        <authorList>
            <person name="Kerou L M."/>
        </authorList>
    </citation>
    <scope>NUCLEOTIDE SEQUENCE [LARGE SCALE GENOMIC DNA]</scope>
    <source>
        <strain evidence="5">SCU2</strain>
    </source>
</reference>
<keyword evidence="1 3" id="KW-0396">Initiation factor</keyword>
<dbReference type="InterPro" id="IPR002769">
    <property type="entry name" value="eIF6"/>
</dbReference>